<gene>
    <name evidence="2" type="ORF">ACTIVE_2787</name>
</gene>
<organism evidence="2 3">
    <name type="scientific">Actinomadura verrucosospora</name>
    <dbReference type="NCBI Taxonomy" id="46165"/>
    <lineage>
        <taxon>Bacteria</taxon>
        <taxon>Bacillati</taxon>
        <taxon>Actinomycetota</taxon>
        <taxon>Actinomycetes</taxon>
        <taxon>Streptosporangiales</taxon>
        <taxon>Thermomonosporaceae</taxon>
        <taxon>Actinomadura</taxon>
    </lineage>
</organism>
<proteinExistence type="predicted"/>
<sequence length="73" mass="7473">MTPTAPAHPVPPTDGGPPEKIAVPVVPSLIGPQPGDRLVYSGLRGEPAGRRTRRPRPASGAPEGAGGRPLRSH</sequence>
<keyword evidence="2" id="KW-0560">Oxidoreductase</keyword>
<evidence type="ECO:0000256" key="1">
    <source>
        <dbReference type="SAM" id="MobiDB-lite"/>
    </source>
</evidence>
<dbReference type="RefSeq" id="WP_173095472.1">
    <property type="nucleotide sequence ID" value="NZ_CP053892.1"/>
</dbReference>
<evidence type="ECO:0000313" key="2">
    <source>
        <dbReference type="EMBL" id="QKG21149.1"/>
    </source>
</evidence>
<name>A0A7D4ANF3_ACTVE</name>
<evidence type="ECO:0000313" key="3">
    <source>
        <dbReference type="Proteomes" id="UP000501240"/>
    </source>
</evidence>
<dbReference type="EMBL" id="CP053892">
    <property type="protein sequence ID" value="QKG21149.1"/>
    <property type="molecule type" value="Genomic_DNA"/>
</dbReference>
<dbReference type="GO" id="GO:0016491">
    <property type="term" value="F:oxidoreductase activity"/>
    <property type="evidence" value="ECO:0007669"/>
    <property type="project" value="UniProtKB-KW"/>
</dbReference>
<dbReference type="Proteomes" id="UP000501240">
    <property type="component" value="Chromosome"/>
</dbReference>
<reference evidence="2 3" key="1">
    <citation type="submission" date="2020-05" db="EMBL/GenBank/DDBJ databases">
        <title>Actinomadura verrucosospora NRRL-B18236 (PFL_A860) Genome sequencing and assembly.</title>
        <authorList>
            <person name="Samborskyy M."/>
        </authorList>
    </citation>
    <scope>NUCLEOTIDE SEQUENCE [LARGE SCALE GENOMIC DNA]</scope>
    <source>
        <strain evidence="2 3">NRRL:B18236</strain>
    </source>
</reference>
<dbReference type="EC" id="1.6.5.-" evidence="2"/>
<keyword evidence="3" id="KW-1185">Reference proteome</keyword>
<feature type="region of interest" description="Disordered" evidence="1">
    <location>
        <begin position="1"/>
        <end position="73"/>
    </location>
</feature>
<accession>A0A7D4ANF3</accession>
<feature type="compositionally biased region" description="Pro residues" evidence="1">
    <location>
        <begin position="1"/>
        <end position="15"/>
    </location>
</feature>
<dbReference type="AlphaFoldDB" id="A0A7D4ANF3"/>
<protein>
    <submittedName>
        <fullName evidence="2">Na(+)-translocating NADH-quinone reductase subunit F NqrF</fullName>
        <ecNumber evidence="2">1.6.5.-</ecNumber>
    </submittedName>
</protein>